<proteinExistence type="predicted"/>
<feature type="compositionally biased region" description="Basic and acidic residues" evidence="1">
    <location>
        <begin position="31"/>
        <end position="46"/>
    </location>
</feature>
<dbReference type="Proteomes" id="UP000032180">
    <property type="component" value="Chromosome 3"/>
</dbReference>
<evidence type="ECO:0000313" key="2">
    <source>
        <dbReference type="EnsemblPlants" id="LPERR03G19700.1"/>
    </source>
</evidence>
<keyword evidence="3" id="KW-1185">Reference proteome</keyword>
<evidence type="ECO:0000256" key="1">
    <source>
        <dbReference type="SAM" id="MobiDB-lite"/>
    </source>
</evidence>
<reference evidence="2" key="3">
    <citation type="submission" date="2015-04" db="UniProtKB">
        <authorList>
            <consortium name="EnsemblPlants"/>
        </authorList>
    </citation>
    <scope>IDENTIFICATION</scope>
</reference>
<name>A0A0D9VVQ7_9ORYZ</name>
<dbReference type="HOGENOM" id="CLU_2444037_0_0_1"/>
<dbReference type="Gramene" id="LPERR03G19700.1">
    <property type="protein sequence ID" value="LPERR03G19700.1"/>
    <property type="gene ID" value="LPERR03G19700"/>
</dbReference>
<sequence length="90" mass="9979">MEGCSVVAAPGGRPCGGGKQHDRHRQPQSWSDRRRRDLREEDRREQVCSGPVDSRQPLADGDGKGRKDVWLHLALRSAKGDGGFGEGTRW</sequence>
<reference evidence="2 3" key="1">
    <citation type="submission" date="2012-08" db="EMBL/GenBank/DDBJ databases">
        <title>Oryza genome evolution.</title>
        <authorList>
            <person name="Wing R.A."/>
        </authorList>
    </citation>
    <scope>NUCLEOTIDE SEQUENCE</scope>
</reference>
<protein>
    <submittedName>
        <fullName evidence="2">Uncharacterized protein</fullName>
    </submittedName>
</protein>
<evidence type="ECO:0000313" key="3">
    <source>
        <dbReference type="Proteomes" id="UP000032180"/>
    </source>
</evidence>
<accession>A0A0D9VVQ7</accession>
<dbReference type="EnsemblPlants" id="LPERR03G19700.1">
    <property type="protein sequence ID" value="LPERR03G19700.1"/>
    <property type="gene ID" value="LPERR03G19700"/>
</dbReference>
<feature type="region of interest" description="Disordered" evidence="1">
    <location>
        <begin position="1"/>
        <end position="65"/>
    </location>
</feature>
<dbReference type="AlphaFoldDB" id="A0A0D9VVQ7"/>
<reference evidence="3" key="2">
    <citation type="submission" date="2013-12" db="EMBL/GenBank/DDBJ databases">
        <authorList>
            <person name="Yu Y."/>
            <person name="Lee S."/>
            <person name="de Baynast K."/>
            <person name="Wissotski M."/>
            <person name="Liu L."/>
            <person name="Talag J."/>
            <person name="Goicoechea J."/>
            <person name="Angelova A."/>
            <person name="Jetty R."/>
            <person name="Kudrna D."/>
            <person name="Golser W."/>
            <person name="Rivera L."/>
            <person name="Zhang J."/>
            <person name="Wing R."/>
        </authorList>
    </citation>
    <scope>NUCLEOTIDE SEQUENCE</scope>
</reference>
<organism evidence="2 3">
    <name type="scientific">Leersia perrieri</name>
    <dbReference type="NCBI Taxonomy" id="77586"/>
    <lineage>
        <taxon>Eukaryota</taxon>
        <taxon>Viridiplantae</taxon>
        <taxon>Streptophyta</taxon>
        <taxon>Embryophyta</taxon>
        <taxon>Tracheophyta</taxon>
        <taxon>Spermatophyta</taxon>
        <taxon>Magnoliopsida</taxon>
        <taxon>Liliopsida</taxon>
        <taxon>Poales</taxon>
        <taxon>Poaceae</taxon>
        <taxon>BOP clade</taxon>
        <taxon>Oryzoideae</taxon>
        <taxon>Oryzeae</taxon>
        <taxon>Oryzinae</taxon>
        <taxon>Leersia</taxon>
    </lineage>
</organism>